<evidence type="ECO:0000313" key="3">
    <source>
        <dbReference type="Proteomes" id="UP001163046"/>
    </source>
</evidence>
<keyword evidence="3" id="KW-1185">Reference proteome</keyword>
<dbReference type="AlphaFoldDB" id="A0A9X0D9T8"/>
<dbReference type="Proteomes" id="UP001163046">
    <property type="component" value="Unassembled WGS sequence"/>
</dbReference>
<evidence type="ECO:0000313" key="2">
    <source>
        <dbReference type="EMBL" id="KAJ7390883.1"/>
    </source>
</evidence>
<dbReference type="EMBL" id="MU825410">
    <property type="protein sequence ID" value="KAJ7390883.1"/>
    <property type="molecule type" value="Genomic_DNA"/>
</dbReference>
<sequence>MEQVRGSGHRVELYIASAKEEASANMLNLRTSMRRIGRQSLGQLGKISSQTRPGKELLFHRLPGNGPKHMKKISGQNLGLPIKGPRAAPLRA</sequence>
<feature type="region of interest" description="Disordered" evidence="1">
    <location>
        <begin position="63"/>
        <end position="92"/>
    </location>
</feature>
<name>A0A9X0D9T8_9CNID</name>
<proteinExistence type="predicted"/>
<gene>
    <name evidence="2" type="ORF">OS493_021779</name>
</gene>
<evidence type="ECO:0000256" key="1">
    <source>
        <dbReference type="SAM" id="MobiDB-lite"/>
    </source>
</evidence>
<protein>
    <submittedName>
        <fullName evidence="2">Uncharacterized protein</fullName>
    </submittedName>
</protein>
<accession>A0A9X0D9T8</accession>
<reference evidence="2" key="1">
    <citation type="submission" date="2023-01" db="EMBL/GenBank/DDBJ databases">
        <title>Genome assembly of the deep-sea coral Lophelia pertusa.</title>
        <authorList>
            <person name="Herrera S."/>
            <person name="Cordes E."/>
        </authorList>
    </citation>
    <scope>NUCLEOTIDE SEQUENCE</scope>
    <source>
        <strain evidence="2">USNM1676648</strain>
        <tissue evidence="2">Polyp</tissue>
    </source>
</reference>
<comment type="caution">
    <text evidence="2">The sequence shown here is derived from an EMBL/GenBank/DDBJ whole genome shotgun (WGS) entry which is preliminary data.</text>
</comment>
<organism evidence="2 3">
    <name type="scientific">Desmophyllum pertusum</name>
    <dbReference type="NCBI Taxonomy" id="174260"/>
    <lineage>
        <taxon>Eukaryota</taxon>
        <taxon>Metazoa</taxon>
        <taxon>Cnidaria</taxon>
        <taxon>Anthozoa</taxon>
        <taxon>Hexacorallia</taxon>
        <taxon>Scleractinia</taxon>
        <taxon>Caryophylliina</taxon>
        <taxon>Caryophylliidae</taxon>
        <taxon>Desmophyllum</taxon>
    </lineage>
</organism>